<accession>A0A8R1ISG0</accession>
<evidence type="ECO:0000313" key="2">
    <source>
        <dbReference type="Proteomes" id="UP000005237"/>
    </source>
</evidence>
<keyword evidence="2" id="KW-1185">Reference proteome</keyword>
<name>A0A8R1ISG0_CAEJA</name>
<protein>
    <submittedName>
        <fullName evidence="1">Uncharacterized protein</fullName>
    </submittedName>
</protein>
<organism evidence="1 2">
    <name type="scientific">Caenorhabditis japonica</name>
    <dbReference type="NCBI Taxonomy" id="281687"/>
    <lineage>
        <taxon>Eukaryota</taxon>
        <taxon>Metazoa</taxon>
        <taxon>Ecdysozoa</taxon>
        <taxon>Nematoda</taxon>
        <taxon>Chromadorea</taxon>
        <taxon>Rhabditida</taxon>
        <taxon>Rhabditina</taxon>
        <taxon>Rhabditomorpha</taxon>
        <taxon>Rhabditoidea</taxon>
        <taxon>Rhabditidae</taxon>
        <taxon>Peloderinae</taxon>
        <taxon>Caenorhabditis</taxon>
    </lineage>
</organism>
<reference evidence="2" key="1">
    <citation type="submission" date="2010-08" db="EMBL/GenBank/DDBJ databases">
        <authorList>
            <consortium name="Caenorhabditis japonica Sequencing Consortium"/>
            <person name="Wilson R.K."/>
        </authorList>
    </citation>
    <scope>NUCLEOTIDE SEQUENCE [LARGE SCALE GENOMIC DNA]</scope>
    <source>
        <strain evidence="2">DF5081</strain>
    </source>
</reference>
<proteinExistence type="predicted"/>
<evidence type="ECO:0000313" key="1">
    <source>
        <dbReference type="EnsemblMetazoa" id="CJA40811.1"/>
    </source>
</evidence>
<reference evidence="1" key="2">
    <citation type="submission" date="2022-06" db="UniProtKB">
        <authorList>
            <consortium name="EnsemblMetazoa"/>
        </authorList>
    </citation>
    <scope>IDENTIFICATION</scope>
    <source>
        <strain evidence="1">DF5081</strain>
    </source>
</reference>
<dbReference type="AlphaFoldDB" id="A0A8R1ISG0"/>
<dbReference type="Proteomes" id="UP000005237">
    <property type="component" value="Unassembled WGS sequence"/>
</dbReference>
<sequence length="127" mass="13809">MESSAFPTSLHYISDSLVPSPDRLTHANTDGQPPRRLRPLRSVSFYFFPLDSRTADTHFFPPRPPLHRCAEREMAAVAAAEVLPSVSCVSLVDGGGMALSPLTTLCAPPPPSPALIFIHFRVGRRTG</sequence>
<dbReference type="EnsemblMetazoa" id="CJA40811.1">
    <property type="protein sequence ID" value="CJA40811.1"/>
    <property type="gene ID" value="WBGene00216659"/>
</dbReference>